<evidence type="ECO:0000313" key="1">
    <source>
        <dbReference type="EMBL" id="KAH9638315.1"/>
    </source>
</evidence>
<reference evidence="1" key="1">
    <citation type="journal article" date="2021" name="G3 (Bethesda)">
        <title>Genome and transcriptome analysis of the beet armyworm Spodoptera exigua reveals targets for pest control. .</title>
        <authorList>
            <person name="Simon S."/>
            <person name="Breeschoten T."/>
            <person name="Jansen H.J."/>
            <person name="Dirks R.P."/>
            <person name="Schranz M.E."/>
            <person name="Ros V.I.D."/>
        </authorList>
    </citation>
    <scope>NUCLEOTIDE SEQUENCE</scope>
    <source>
        <strain evidence="1">TB_SE_WUR_2020</strain>
    </source>
</reference>
<organism evidence="1 2">
    <name type="scientific">Spodoptera exigua</name>
    <name type="common">Beet armyworm</name>
    <name type="synonym">Noctua fulgens</name>
    <dbReference type="NCBI Taxonomy" id="7107"/>
    <lineage>
        <taxon>Eukaryota</taxon>
        <taxon>Metazoa</taxon>
        <taxon>Ecdysozoa</taxon>
        <taxon>Arthropoda</taxon>
        <taxon>Hexapoda</taxon>
        <taxon>Insecta</taxon>
        <taxon>Pterygota</taxon>
        <taxon>Neoptera</taxon>
        <taxon>Endopterygota</taxon>
        <taxon>Lepidoptera</taxon>
        <taxon>Glossata</taxon>
        <taxon>Ditrysia</taxon>
        <taxon>Noctuoidea</taxon>
        <taxon>Noctuidae</taxon>
        <taxon>Amphipyrinae</taxon>
        <taxon>Spodoptera</taxon>
    </lineage>
</organism>
<feature type="non-terminal residue" evidence="1">
    <location>
        <position position="1"/>
    </location>
</feature>
<proteinExistence type="predicted"/>
<dbReference type="Proteomes" id="UP000814243">
    <property type="component" value="Unassembled WGS sequence"/>
</dbReference>
<dbReference type="AlphaFoldDB" id="A0A922SHX7"/>
<protein>
    <submittedName>
        <fullName evidence="1">Uncharacterized protein</fullName>
    </submittedName>
</protein>
<name>A0A922SHX7_SPOEX</name>
<accession>A0A922SHX7</accession>
<dbReference type="EMBL" id="JACEFF010000405">
    <property type="protein sequence ID" value="KAH9638315.1"/>
    <property type="molecule type" value="Genomic_DNA"/>
</dbReference>
<evidence type="ECO:0000313" key="2">
    <source>
        <dbReference type="Proteomes" id="UP000814243"/>
    </source>
</evidence>
<gene>
    <name evidence="1" type="ORF">HF086_004218</name>
</gene>
<sequence>KFLTIALVVCAVHAAEKTKQNDTATFKAFENVDPNDLSCDPEGHVSSDTVASVRPISPILGRYNGIINCNRADAAARQVPYK</sequence>
<comment type="caution">
    <text evidence="1">The sequence shown here is derived from an EMBL/GenBank/DDBJ whole genome shotgun (WGS) entry which is preliminary data.</text>
</comment>